<organism evidence="2 3">
    <name type="scientific">Mucor saturninus</name>
    <dbReference type="NCBI Taxonomy" id="64648"/>
    <lineage>
        <taxon>Eukaryota</taxon>
        <taxon>Fungi</taxon>
        <taxon>Fungi incertae sedis</taxon>
        <taxon>Mucoromycota</taxon>
        <taxon>Mucoromycotina</taxon>
        <taxon>Mucoromycetes</taxon>
        <taxon>Mucorales</taxon>
        <taxon>Mucorineae</taxon>
        <taxon>Mucoraceae</taxon>
        <taxon>Mucor</taxon>
    </lineage>
</organism>
<dbReference type="Proteomes" id="UP000603453">
    <property type="component" value="Unassembled WGS sequence"/>
</dbReference>
<proteinExistence type="predicted"/>
<dbReference type="EMBL" id="JAEPRD010000019">
    <property type="protein sequence ID" value="KAG2208445.1"/>
    <property type="molecule type" value="Genomic_DNA"/>
</dbReference>
<feature type="region of interest" description="Disordered" evidence="1">
    <location>
        <begin position="77"/>
        <end position="98"/>
    </location>
</feature>
<dbReference type="Gene3D" id="3.40.50.300">
    <property type="entry name" value="P-loop containing nucleotide triphosphate hydrolases"/>
    <property type="match status" value="1"/>
</dbReference>
<dbReference type="GO" id="GO:0005634">
    <property type="term" value="C:nucleus"/>
    <property type="evidence" value="ECO:0007669"/>
    <property type="project" value="TreeGrafter"/>
</dbReference>
<dbReference type="GO" id="GO:0061630">
    <property type="term" value="F:ubiquitin protein ligase activity"/>
    <property type="evidence" value="ECO:0007669"/>
    <property type="project" value="TreeGrafter"/>
</dbReference>
<dbReference type="InterPro" id="IPR052583">
    <property type="entry name" value="ATP-helicase/E3_Ub-Ligase"/>
</dbReference>
<evidence type="ECO:0000313" key="2">
    <source>
        <dbReference type="EMBL" id="KAG2208445.1"/>
    </source>
</evidence>
<dbReference type="AlphaFoldDB" id="A0A8H7V5Z3"/>
<accession>A0A8H7V5Z3</accession>
<evidence type="ECO:0000313" key="3">
    <source>
        <dbReference type="Proteomes" id="UP000603453"/>
    </source>
</evidence>
<gene>
    <name evidence="2" type="ORF">INT47_010141</name>
</gene>
<name>A0A8H7V5Z3_9FUNG</name>
<protein>
    <submittedName>
        <fullName evidence="2">Uncharacterized protein</fullName>
    </submittedName>
</protein>
<sequence>MHLAAIDWPPVGQLPHLHGMLTLKPITRPGAAAAVLLPGQECNQFWFNRNQRCHTCNLPVRHNEWYNISYKEIKLRDKDAKSNDSNNKSTSSWSDEVNEKSREHLNTLIQNINTTVFIVEPVFNESLEKQAINRVHRIEQTKETSVFWYIVQDTIEERIQAIHDRKRNLNCVDIDDDLALTKLTDGAAKL</sequence>
<dbReference type="GO" id="GO:0006974">
    <property type="term" value="P:DNA damage response"/>
    <property type="evidence" value="ECO:0007669"/>
    <property type="project" value="TreeGrafter"/>
</dbReference>
<keyword evidence="3" id="KW-1185">Reference proteome</keyword>
<dbReference type="PANTHER" id="PTHR45865">
    <property type="entry name" value="E3 UBIQUITIN-PROTEIN LIGASE SHPRH FAMILY MEMBER"/>
    <property type="match status" value="1"/>
</dbReference>
<dbReference type="GO" id="GO:0000209">
    <property type="term" value="P:protein polyubiquitination"/>
    <property type="evidence" value="ECO:0007669"/>
    <property type="project" value="TreeGrafter"/>
</dbReference>
<reference evidence="2" key="1">
    <citation type="submission" date="2020-12" db="EMBL/GenBank/DDBJ databases">
        <title>Metabolic potential, ecology and presence of endohyphal bacteria is reflected in genomic diversity of Mucoromycotina.</title>
        <authorList>
            <person name="Muszewska A."/>
            <person name="Okrasinska A."/>
            <person name="Steczkiewicz K."/>
            <person name="Drgas O."/>
            <person name="Orlowska M."/>
            <person name="Perlinska-Lenart U."/>
            <person name="Aleksandrzak-Piekarczyk T."/>
            <person name="Szatraj K."/>
            <person name="Zielenkiewicz U."/>
            <person name="Pilsyk S."/>
            <person name="Malc E."/>
            <person name="Mieczkowski P."/>
            <person name="Kruszewska J.S."/>
            <person name="Biernat P."/>
            <person name="Pawlowska J."/>
        </authorList>
    </citation>
    <scope>NUCLEOTIDE SEQUENCE</scope>
    <source>
        <strain evidence="2">WA0000017839</strain>
    </source>
</reference>
<comment type="caution">
    <text evidence="2">The sequence shown here is derived from an EMBL/GenBank/DDBJ whole genome shotgun (WGS) entry which is preliminary data.</text>
</comment>
<dbReference type="OrthoDB" id="5330228at2759"/>
<dbReference type="PANTHER" id="PTHR45865:SF1">
    <property type="entry name" value="E3 UBIQUITIN-PROTEIN LIGASE SHPRH"/>
    <property type="match status" value="1"/>
</dbReference>
<feature type="compositionally biased region" description="Low complexity" evidence="1">
    <location>
        <begin position="83"/>
        <end position="95"/>
    </location>
</feature>
<evidence type="ECO:0000256" key="1">
    <source>
        <dbReference type="SAM" id="MobiDB-lite"/>
    </source>
</evidence>
<dbReference type="SUPFAM" id="SSF52540">
    <property type="entry name" value="P-loop containing nucleoside triphosphate hydrolases"/>
    <property type="match status" value="1"/>
</dbReference>
<dbReference type="InterPro" id="IPR027417">
    <property type="entry name" value="P-loop_NTPase"/>
</dbReference>